<keyword evidence="2" id="KW-0808">Transferase</keyword>
<feature type="domain" description="Protein kinase" evidence="1">
    <location>
        <begin position="149"/>
        <end position="442"/>
    </location>
</feature>
<dbReference type="PANTHER" id="PTHR24359:SF1">
    <property type="entry name" value="INHIBITOR OF NUCLEAR FACTOR KAPPA-B KINASE EPSILON SUBUNIT HOMOLOG 1-RELATED"/>
    <property type="match status" value="1"/>
</dbReference>
<evidence type="ECO:0000259" key="1">
    <source>
        <dbReference type="PROSITE" id="PS50011"/>
    </source>
</evidence>
<keyword evidence="3" id="KW-1185">Reference proteome</keyword>
<dbReference type="Pfam" id="PF00069">
    <property type="entry name" value="Pkinase"/>
    <property type="match status" value="1"/>
</dbReference>
<dbReference type="Proteomes" id="UP000192927">
    <property type="component" value="Unassembled WGS sequence"/>
</dbReference>
<dbReference type="CDD" id="cd00180">
    <property type="entry name" value="PKc"/>
    <property type="match status" value="1"/>
</dbReference>
<dbReference type="SMART" id="SM00220">
    <property type="entry name" value="S_TKc"/>
    <property type="match status" value="1"/>
</dbReference>
<dbReference type="PROSITE" id="PS50011">
    <property type="entry name" value="PROTEIN_KINASE_DOM"/>
    <property type="match status" value="1"/>
</dbReference>
<dbReference type="InterPro" id="IPR011009">
    <property type="entry name" value="Kinase-like_dom_sf"/>
</dbReference>
<accession>A0A1W5CZF5</accession>
<dbReference type="PANTHER" id="PTHR24359">
    <property type="entry name" value="SERINE/THREONINE-PROTEIN KINASE SBK1"/>
    <property type="match status" value="1"/>
</dbReference>
<dbReference type="InterPro" id="IPR000719">
    <property type="entry name" value="Prot_kinase_dom"/>
</dbReference>
<dbReference type="Gene3D" id="1.10.510.10">
    <property type="entry name" value="Transferase(Phosphotransferase) domain 1"/>
    <property type="match status" value="2"/>
</dbReference>
<dbReference type="EMBL" id="FWEW01000958">
    <property type="protein sequence ID" value="SLM36201.1"/>
    <property type="molecule type" value="Genomic_DNA"/>
</dbReference>
<evidence type="ECO:0000313" key="3">
    <source>
        <dbReference type="Proteomes" id="UP000192927"/>
    </source>
</evidence>
<name>A0A1W5CZF5_9LECA</name>
<dbReference type="SUPFAM" id="SSF56112">
    <property type="entry name" value="Protein kinase-like (PK-like)"/>
    <property type="match status" value="1"/>
</dbReference>
<dbReference type="AlphaFoldDB" id="A0A1W5CZF5"/>
<dbReference type="GO" id="GO:0004674">
    <property type="term" value="F:protein serine/threonine kinase activity"/>
    <property type="evidence" value="ECO:0007669"/>
    <property type="project" value="TreeGrafter"/>
</dbReference>
<protein>
    <submittedName>
        <fullName evidence="2">Serine/threonine/dual specificity protein kinase, catalytic domain</fullName>
    </submittedName>
</protein>
<reference evidence="3" key="1">
    <citation type="submission" date="2017-03" db="EMBL/GenBank/DDBJ databases">
        <authorList>
            <person name="Sharma R."/>
            <person name="Thines M."/>
        </authorList>
    </citation>
    <scope>NUCLEOTIDE SEQUENCE [LARGE SCALE GENOMIC DNA]</scope>
</reference>
<keyword evidence="2" id="KW-0418">Kinase</keyword>
<organism evidence="2 3">
    <name type="scientific">Lasallia pustulata</name>
    <dbReference type="NCBI Taxonomy" id="136370"/>
    <lineage>
        <taxon>Eukaryota</taxon>
        <taxon>Fungi</taxon>
        <taxon>Dikarya</taxon>
        <taxon>Ascomycota</taxon>
        <taxon>Pezizomycotina</taxon>
        <taxon>Lecanoromycetes</taxon>
        <taxon>OSLEUM clade</taxon>
        <taxon>Umbilicariomycetidae</taxon>
        <taxon>Umbilicariales</taxon>
        <taxon>Umbilicariaceae</taxon>
        <taxon>Lasallia</taxon>
    </lineage>
</organism>
<dbReference type="GO" id="GO:0005524">
    <property type="term" value="F:ATP binding"/>
    <property type="evidence" value="ECO:0007669"/>
    <property type="project" value="InterPro"/>
</dbReference>
<evidence type="ECO:0000313" key="2">
    <source>
        <dbReference type="EMBL" id="SLM36201.1"/>
    </source>
</evidence>
<sequence>MEATIDHINELRVSILDIRQMNYDLRSFVPQDALHRLLTLPVVLSTLQSSGLDASRLNELAQSVHQGARKVFAILIILRQIQRTPDFVVQDHFQDIDHQLPFDLDELERMIPQRSIAKEFYDHQWQFLVPVFSKKLLPRELMARTPLPITERVEIGSGSFGTAYKIKIHHSHHKFGASVEGCFVQKIFGAAKGIRKDYESEAYNLSILSHLRHPHIIELLSAFTHHDQHHLIFPWVPDGDLTTLLQGSASKFQSHEEWIVALCHLASAIERVHNFTAESMLDLQLIGCHRDLKPRNILVKGTTLMIGQGDYLAPECEKLENNFAKGIVRRSSDIWSFGCIIAEILTYMLKGADGVEESKERRRYCLHNYLFSYFHCGPGAPSLGTANWLSRLEGELQVIVPMLLPLIRQMLSMEPAQRPKAAEIARQYKVACEQNLPMSAWIERWRFESWSHACGITRAVEAPSAAPVEEFDHEFQATLDVLYRIREQLKTIVSPDQKVQERAFFPLRYFNNCLAELLPPAAQREMQGELERCVLNIRDTERMRDVGQTMRAQNLGEKTAKLAAIKRMTVLVEQHLSMTQPGLQINPETVRPAQKPVKLQSSEIMVIDRTEGDMPVLIEWVQHESHMMEEIGCKRLLNIDALVALLGSENKPEEFRVLHCFAYFHDQNEN</sequence>
<proteinExistence type="predicted"/>